<dbReference type="Gene3D" id="3.40.50.1370">
    <property type="entry name" value="Aspartate/ornithine carbamoyltransferase"/>
    <property type="match status" value="2"/>
</dbReference>
<sequence length="288" mass="31563">MRSEANRDFVQFHDLGAETILSIIGRAQLLAAAWTDRDMPQSLAGRRVALIADDGGWRNTTAFDLGVRTMGGICVQPPIRFNVREGTADLAGYLDNWFDILVVRTRELPTLRELASSAKAPVINARTRSNHPCETLGDLAYIAGKRKSLEGLKAVGIAPDGNILRSWVEASISLPIQVTQVYQEDWHIKDIASPNFTASASLESLRDADVIITDCWPDGGSADQLFEYQVSASLLDRCRSDVIFLPCPPVTRGKEVSADAMSHPTCQSTLAKAYLLHAQNALLEWVAE</sequence>
<dbReference type="Pfam" id="PF02729">
    <property type="entry name" value="OTCace_N"/>
    <property type="match status" value="1"/>
</dbReference>
<evidence type="ECO:0000256" key="2">
    <source>
        <dbReference type="ARBA" id="ARBA00022679"/>
    </source>
</evidence>
<evidence type="ECO:0000313" key="6">
    <source>
        <dbReference type="Proteomes" id="UP000228930"/>
    </source>
</evidence>
<feature type="domain" description="Aspartate/ornithine carbamoyltransferase carbamoyl-P binding" evidence="4">
    <location>
        <begin position="7"/>
        <end position="142"/>
    </location>
</feature>
<reference evidence="5 6" key="1">
    <citation type="submission" date="2015-06" db="EMBL/GenBank/DDBJ databases">
        <title>Comparative genome analysis of nirS-carrying Bradyrhizobium sp. strains.</title>
        <authorList>
            <person name="Ishii S."/>
            <person name="Jang J."/>
            <person name="Nishizawa T."/>
            <person name="Senoo K."/>
        </authorList>
    </citation>
    <scope>NUCLEOTIDE SEQUENCE [LARGE SCALE GENOMIC DNA]</scope>
    <source>
        <strain evidence="5 6">TSA1</strain>
    </source>
</reference>
<name>A0A2M6UL52_9BRAD</name>
<evidence type="ECO:0000259" key="4">
    <source>
        <dbReference type="Pfam" id="PF02729"/>
    </source>
</evidence>
<dbReference type="InterPro" id="IPR036901">
    <property type="entry name" value="Asp/Orn_carbamoylTrfase_sf"/>
</dbReference>
<comment type="function">
    <text evidence="1">Reversibly catalyzes the transfer of the carbamoyl group from carbamoyl phosphate (CP) to the N(epsilon) atom of ornithine (ORN) to produce L-citrulline.</text>
</comment>
<keyword evidence="6" id="KW-1185">Reference proteome</keyword>
<gene>
    <name evidence="5" type="ORF">TSA1_34535</name>
</gene>
<dbReference type="GO" id="GO:0016597">
    <property type="term" value="F:amino acid binding"/>
    <property type="evidence" value="ECO:0007669"/>
    <property type="project" value="InterPro"/>
</dbReference>
<dbReference type="Pfam" id="PF00185">
    <property type="entry name" value="OTCace"/>
    <property type="match status" value="1"/>
</dbReference>
<dbReference type="InterPro" id="IPR006131">
    <property type="entry name" value="Asp_carbamoyltransf_Asp/Orn-bd"/>
</dbReference>
<dbReference type="AlphaFoldDB" id="A0A2M6UL52"/>
<dbReference type="GO" id="GO:0004585">
    <property type="term" value="F:ornithine carbamoyltransferase activity"/>
    <property type="evidence" value="ECO:0007669"/>
    <property type="project" value="TreeGrafter"/>
</dbReference>
<accession>A0A2M6UL52</accession>
<evidence type="ECO:0000259" key="3">
    <source>
        <dbReference type="Pfam" id="PF00185"/>
    </source>
</evidence>
<keyword evidence="2 5" id="KW-0808">Transferase</keyword>
<proteinExistence type="predicted"/>
<feature type="domain" description="Aspartate/ornithine carbamoyltransferase Asp/Orn-binding" evidence="3">
    <location>
        <begin position="161"/>
        <end position="285"/>
    </location>
</feature>
<dbReference type="EMBL" id="LFJC01000003">
    <property type="protein sequence ID" value="PIT05291.1"/>
    <property type="molecule type" value="Genomic_DNA"/>
</dbReference>
<evidence type="ECO:0000256" key="1">
    <source>
        <dbReference type="ARBA" id="ARBA00003822"/>
    </source>
</evidence>
<dbReference type="RefSeq" id="WP_100180394.1">
    <property type="nucleotide sequence ID" value="NZ_LFJC01000003.1"/>
</dbReference>
<dbReference type="Proteomes" id="UP000228930">
    <property type="component" value="Unassembled WGS sequence"/>
</dbReference>
<dbReference type="GO" id="GO:0042450">
    <property type="term" value="P:L-arginine biosynthetic process via ornithine"/>
    <property type="evidence" value="ECO:0007669"/>
    <property type="project" value="TreeGrafter"/>
</dbReference>
<comment type="caution">
    <text evidence="5">The sequence shown here is derived from an EMBL/GenBank/DDBJ whole genome shotgun (WGS) entry which is preliminary data.</text>
</comment>
<dbReference type="SUPFAM" id="SSF53671">
    <property type="entry name" value="Aspartate/ornithine carbamoyltransferase"/>
    <property type="match status" value="1"/>
</dbReference>
<dbReference type="GO" id="GO:0019240">
    <property type="term" value="P:citrulline biosynthetic process"/>
    <property type="evidence" value="ECO:0007669"/>
    <property type="project" value="TreeGrafter"/>
</dbReference>
<protein>
    <submittedName>
        <fullName evidence="5">Ornithine carbamoyltransferase</fullName>
    </submittedName>
</protein>
<dbReference type="PANTHER" id="PTHR45753">
    <property type="entry name" value="ORNITHINE CARBAMOYLTRANSFERASE, MITOCHONDRIAL"/>
    <property type="match status" value="1"/>
</dbReference>
<organism evidence="5 6">
    <name type="scientific">Bradyrhizobium nitroreducens</name>
    <dbReference type="NCBI Taxonomy" id="709803"/>
    <lineage>
        <taxon>Bacteria</taxon>
        <taxon>Pseudomonadati</taxon>
        <taxon>Pseudomonadota</taxon>
        <taxon>Alphaproteobacteria</taxon>
        <taxon>Hyphomicrobiales</taxon>
        <taxon>Nitrobacteraceae</taxon>
        <taxon>Bradyrhizobium</taxon>
    </lineage>
</organism>
<dbReference type="PANTHER" id="PTHR45753:SF3">
    <property type="entry name" value="ORNITHINE TRANSCARBAMYLASE, MITOCHONDRIAL"/>
    <property type="match status" value="1"/>
</dbReference>
<evidence type="ECO:0000313" key="5">
    <source>
        <dbReference type="EMBL" id="PIT05291.1"/>
    </source>
</evidence>
<dbReference type="InterPro" id="IPR006132">
    <property type="entry name" value="Asp/Orn_carbamoyltranf_P-bd"/>
</dbReference>